<dbReference type="GO" id="GO:0006633">
    <property type="term" value="P:fatty acid biosynthetic process"/>
    <property type="evidence" value="ECO:0007669"/>
    <property type="project" value="TreeGrafter"/>
</dbReference>
<dbReference type="InterPro" id="IPR013968">
    <property type="entry name" value="PKS_KR"/>
</dbReference>
<dbReference type="SMART" id="SM00829">
    <property type="entry name" value="PKS_ER"/>
    <property type="match status" value="1"/>
</dbReference>
<dbReference type="InterPro" id="IPR011032">
    <property type="entry name" value="GroES-like_sf"/>
</dbReference>
<dbReference type="Gene3D" id="3.90.180.10">
    <property type="entry name" value="Medium-chain alcohol dehydrogenases, catalytic domain"/>
    <property type="match status" value="2"/>
</dbReference>
<gene>
    <name evidence="4" type="ORF">HYALB_00013285</name>
</gene>
<protein>
    <recommendedName>
        <fullName evidence="3">Enoyl reductase (ER) domain-containing protein</fullName>
    </recommendedName>
</protein>
<reference evidence="4" key="1">
    <citation type="submission" date="2021-07" db="EMBL/GenBank/DDBJ databases">
        <authorList>
            <person name="Durling M."/>
        </authorList>
    </citation>
    <scope>NUCLEOTIDE SEQUENCE</scope>
</reference>
<sequence>MRSELLLDFATCEVVNFDENAAAIAEMVSKFYGRNKKEALLPDYEYVINKDVVYVGRFYHFTLKDSLVSEGENDKEVLTITTPGRLNTLKWVGKCGSDVLGEDEVEIVICAAGLTFRPSLGWEGSGIIKRVGSKVTHLKAGDRGAAFGENLLQTSNTMKAAALVEIPDSMSFNQASSSFSPYLTAMYSTINSVLISYTARAVAWDSQQLRSRACSSLRSMLLWALRRKSSTWFRSMGYLEAASSTHDIPPSRTDLCQKRKILWVMENWIWMFSLGIAAIARLMESLAKLLGEGKLPSLQPLKVFDMTTVEEAFRYMQPGQNIGRICISPRESPDSHIDLTTMVTPRTLQLDGNASYVLVGGLGVLGRAIATWMVENGARNLIYISRNDALGSDDKLFEAELNSSGCNVTFLRGSVSIREDVDRAIAASILPLKGILQMSAVFKDENLSKMTID</sequence>
<keyword evidence="2" id="KW-0597">Phosphoprotein</keyword>
<dbReference type="SUPFAM" id="SSF51735">
    <property type="entry name" value="NAD(P)-binding Rossmann-fold domains"/>
    <property type="match status" value="1"/>
</dbReference>
<dbReference type="InterPro" id="IPR050091">
    <property type="entry name" value="PKS_NRPS_Biosynth_Enz"/>
</dbReference>
<name>A0A9N9LYQ1_9HELO</name>
<dbReference type="EMBL" id="CAJVRM010000439">
    <property type="protein sequence ID" value="CAG8981026.1"/>
    <property type="molecule type" value="Genomic_DNA"/>
</dbReference>
<evidence type="ECO:0000313" key="4">
    <source>
        <dbReference type="EMBL" id="CAG8981026.1"/>
    </source>
</evidence>
<evidence type="ECO:0000313" key="5">
    <source>
        <dbReference type="Proteomes" id="UP000701801"/>
    </source>
</evidence>
<dbReference type="GO" id="GO:0016491">
    <property type="term" value="F:oxidoreductase activity"/>
    <property type="evidence" value="ECO:0007669"/>
    <property type="project" value="InterPro"/>
</dbReference>
<evidence type="ECO:0000259" key="3">
    <source>
        <dbReference type="SMART" id="SM00829"/>
    </source>
</evidence>
<dbReference type="Proteomes" id="UP000701801">
    <property type="component" value="Unassembled WGS sequence"/>
</dbReference>
<organism evidence="4 5">
    <name type="scientific">Hymenoscyphus albidus</name>
    <dbReference type="NCBI Taxonomy" id="595503"/>
    <lineage>
        <taxon>Eukaryota</taxon>
        <taxon>Fungi</taxon>
        <taxon>Dikarya</taxon>
        <taxon>Ascomycota</taxon>
        <taxon>Pezizomycotina</taxon>
        <taxon>Leotiomycetes</taxon>
        <taxon>Helotiales</taxon>
        <taxon>Helotiaceae</taxon>
        <taxon>Hymenoscyphus</taxon>
    </lineage>
</organism>
<evidence type="ECO:0000256" key="2">
    <source>
        <dbReference type="ARBA" id="ARBA00022553"/>
    </source>
</evidence>
<dbReference type="PANTHER" id="PTHR43775:SF37">
    <property type="entry name" value="SI:DKEY-61P9.11"/>
    <property type="match status" value="1"/>
</dbReference>
<dbReference type="Gene3D" id="3.40.50.720">
    <property type="entry name" value="NAD(P)-binding Rossmann-like Domain"/>
    <property type="match status" value="1"/>
</dbReference>
<keyword evidence="5" id="KW-1185">Reference proteome</keyword>
<comment type="caution">
    <text evidence="4">The sequence shown here is derived from an EMBL/GenBank/DDBJ whole genome shotgun (WGS) entry which is preliminary data.</text>
</comment>
<proteinExistence type="predicted"/>
<dbReference type="InterPro" id="IPR036291">
    <property type="entry name" value="NAD(P)-bd_dom_sf"/>
</dbReference>
<dbReference type="AlphaFoldDB" id="A0A9N9LYQ1"/>
<dbReference type="InterPro" id="IPR020843">
    <property type="entry name" value="ER"/>
</dbReference>
<keyword evidence="1" id="KW-0596">Phosphopantetheine</keyword>
<dbReference type="GO" id="GO:0004312">
    <property type="term" value="F:fatty acid synthase activity"/>
    <property type="evidence" value="ECO:0007669"/>
    <property type="project" value="TreeGrafter"/>
</dbReference>
<accession>A0A9N9LYQ1</accession>
<dbReference type="Pfam" id="PF08659">
    <property type="entry name" value="KR"/>
    <property type="match status" value="1"/>
</dbReference>
<dbReference type="SUPFAM" id="SSF50129">
    <property type="entry name" value="GroES-like"/>
    <property type="match status" value="1"/>
</dbReference>
<dbReference type="GO" id="GO:0044550">
    <property type="term" value="P:secondary metabolite biosynthetic process"/>
    <property type="evidence" value="ECO:0007669"/>
    <property type="project" value="TreeGrafter"/>
</dbReference>
<dbReference type="OrthoDB" id="3564941at2759"/>
<dbReference type="PANTHER" id="PTHR43775">
    <property type="entry name" value="FATTY ACID SYNTHASE"/>
    <property type="match status" value="1"/>
</dbReference>
<evidence type="ECO:0000256" key="1">
    <source>
        <dbReference type="ARBA" id="ARBA00022450"/>
    </source>
</evidence>
<feature type="domain" description="Enoyl reductase (ER)" evidence="3">
    <location>
        <begin position="84"/>
        <end position="327"/>
    </location>
</feature>